<dbReference type="Proteomes" id="UP000238442">
    <property type="component" value="Chromosome"/>
</dbReference>
<keyword evidence="1" id="KW-0472">Membrane</keyword>
<organism evidence="2 3">
    <name type="scientific">Pukyongia salina</name>
    <dbReference type="NCBI Taxonomy" id="2094025"/>
    <lineage>
        <taxon>Bacteria</taxon>
        <taxon>Pseudomonadati</taxon>
        <taxon>Bacteroidota</taxon>
        <taxon>Flavobacteriia</taxon>
        <taxon>Flavobacteriales</taxon>
        <taxon>Flavobacteriaceae</taxon>
        <taxon>Pukyongia</taxon>
    </lineage>
</organism>
<dbReference type="AlphaFoldDB" id="A0A2S0HTN1"/>
<feature type="transmembrane region" description="Helical" evidence="1">
    <location>
        <begin position="40"/>
        <end position="59"/>
    </location>
</feature>
<accession>A0A2S0HTN1</accession>
<keyword evidence="3" id="KW-1185">Reference proteome</keyword>
<evidence type="ECO:0000313" key="3">
    <source>
        <dbReference type="Proteomes" id="UP000238442"/>
    </source>
</evidence>
<keyword evidence="1" id="KW-1133">Transmembrane helix</keyword>
<protein>
    <submittedName>
        <fullName evidence="2">Uncharacterized protein</fullName>
    </submittedName>
</protein>
<sequence>MLNSVAMVKLFFHSVKILLISVAIGALGSHFLLSPLSKPVRIAAISILLIGIMVEFLGFEPKDQETSG</sequence>
<proteinExistence type="predicted"/>
<evidence type="ECO:0000313" key="2">
    <source>
        <dbReference type="EMBL" id="AVI49958.1"/>
    </source>
</evidence>
<dbReference type="EMBL" id="CP027062">
    <property type="protein sequence ID" value="AVI49958.1"/>
    <property type="molecule type" value="Genomic_DNA"/>
</dbReference>
<feature type="transmembrane region" description="Helical" evidence="1">
    <location>
        <begin position="12"/>
        <end position="33"/>
    </location>
</feature>
<evidence type="ECO:0000256" key="1">
    <source>
        <dbReference type="SAM" id="Phobius"/>
    </source>
</evidence>
<dbReference type="KEGG" id="aue:C5O00_01760"/>
<gene>
    <name evidence="2" type="ORF">C5O00_01760</name>
</gene>
<name>A0A2S0HTN1_9FLAO</name>
<keyword evidence="1" id="KW-0812">Transmembrane</keyword>
<reference evidence="2 3" key="1">
    <citation type="submission" date="2018-02" db="EMBL/GenBank/DDBJ databases">
        <title>Genomic analysis of the strain RR4-38 isolated from a seawater recirculating aquaculture system.</title>
        <authorList>
            <person name="Kim Y.-S."/>
            <person name="Jang Y.H."/>
            <person name="Kim K.-H."/>
        </authorList>
    </citation>
    <scope>NUCLEOTIDE SEQUENCE [LARGE SCALE GENOMIC DNA]</scope>
    <source>
        <strain evidence="2 3">RR4-38</strain>
    </source>
</reference>